<dbReference type="InterPro" id="IPR006620">
    <property type="entry name" value="Pro_4_hyd_alph"/>
</dbReference>
<dbReference type="AlphaFoldDB" id="A0A5A9PCY6"/>
<dbReference type="Pfam" id="PF23558">
    <property type="entry name" value="TPR_P4H"/>
    <property type="match status" value="1"/>
</dbReference>
<evidence type="ECO:0000256" key="10">
    <source>
        <dbReference type="ARBA" id="ARBA00022964"/>
    </source>
</evidence>
<evidence type="ECO:0000313" key="15">
    <source>
        <dbReference type="EMBL" id="KAA0718716.1"/>
    </source>
</evidence>
<evidence type="ECO:0000313" key="16">
    <source>
        <dbReference type="Proteomes" id="UP000324632"/>
    </source>
</evidence>
<dbReference type="GO" id="GO:0004656">
    <property type="term" value="F:procollagen-proline 4-dioxygenase activity"/>
    <property type="evidence" value="ECO:0007669"/>
    <property type="project" value="UniProtKB-EC"/>
</dbReference>
<comment type="caution">
    <text evidence="15">The sequence shown here is derived from an EMBL/GenBank/DDBJ whole genome shotgun (WGS) entry which is preliminary data.</text>
</comment>
<dbReference type="Proteomes" id="UP000324632">
    <property type="component" value="Chromosome 7"/>
</dbReference>
<comment type="similarity">
    <text evidence="4">Belongs to the P4HA family.</text>
</comment>
<keyword evidence="10" id="KW-0223">Dioxygenase</keyword>
<dbReference type="Gene3D" id="2.60.120.620">
    <property type="entry name" value="q2cbj1_9rhob like domain"/>
    <property type="match status" value="3"/>
</dbReference>
<evidence type="ECO:0000259" key="14">
    <source>
        <dbReference type="PROSITE" id="PS51471"/>
    </source>
</evidence>
<accession>A0A5A9PCY6</accession>
<keyword evidence="16" id="KW-1185">Reference proteome</keyword>
<keyword evidence="6" id="KW-0479">Metal-binding</keyword>
<dbReference type="InterPro" id="IPR005123">
    <property type="entry name" value="Oxoglu/Fe-dep_dioxygenase_dom"/>
</dbReference>
<evidence type="ECO:0000256" key="11">
    <source>
        <dbReference type="ARBA" id="ARBA00023002"/>
    </source>
</evidence>
<dbReference type="EC" id="1.14.11.2" evidence="5"/>
<gene>
    <name evidence="15" type="ORF">E1301_Tti014636</name>
</gene>
<keyword evidence="9" id="KW-0847">Vitamin C</keyword>
<keyword evidence="12" id="KW-0408">Iron</keyword>
<feature type="domain" description="Fe2OG dioxygenase" evidence="14">
    <location>
        <begin position="969"/>
        <end position="1073"/>
    </location>
</feature>
<evidence type="ECO:0000256" key="5">
    <source>
        <dbReference type="ARBA" id="ARBA00012269"/>
    </source>
</evidence>
<keyword evidence="11" id="KW-0560">Oxidoreductase</keyword>
<evidence type="ECO:0000256" key="13">
    <source>
        <dbReference type="ARBA" id="ARBA00023180"/>
    </source>
</evidence>
<evidence type="ECO:0000256" key="8">
    <source>
        <dbReference type="ARBA" id="ARBA00022824"/>
    </source>
</evidence>
<dbReference type="InterPro" id="IPR044862">
    <property type="entry name" value="Pro_4_hyd_alph_FE2OG_OXY"/>
</dbReference>
<proteinExistence type="inferred from homology"/>
<keyword evidence="13" id="KW-0325">Glycoprotein</keyword>
<dbReference type="Pfam" id="PF08336">
    <property type="entry name" value="P4Ha_N"/>
    <property type="match status" value="4"/>
</dbReference>
<comment type="cofactor">
    <cofactor evidence="1">
        <name>L-ascorbate</name>
        <dbReference type="ChEBI" id="CHEBI:38290"/>
    </cofactor>
</comment>
<protein>
    <recommendedName>
        <fullName evidence="5">procollagen-proline 4-dioxygenase</fullName>
        <ecNumber evidence="5">1.14.11.2</ecNumber>
    </recommendedName>
</protein>
<evidence type="ECO:0000256" key="7">
    <source>
        <dbReference type="ARBA" id="ARBA00022803"/>
    </source>
</evidence>
<dbReference type="Pfam" id="PF13640">
    <property type="entry name" value="2OG-FeII_Oxy_3"/>
    <property type="match status" value="1"/>
</dbReference>
<dbReference type="PROSITE" id="PS51471">
    <property type="entry name" value="FE2OG_OXY"/>
    <property type="match status" value="1"/>
</dbReference>
<evidence type="ECO:0000256" key="9">
    <source>
        <dbReference type="ARBA" id="ARBA00022896"/>
    </source>
</evidence>
<dbReference type="InterPro" id="IPR013547">
    <property type="entry name" value="P4H_N"/>
</dbReference>
<evidence type="ECO:0000256" key="3">
    <source>
        <dbReference type="ARBA" id="ARBA00004319"/>
    </source>
</evidence>
<dbReference type="PANTHER" id="PTHR10869:SF244">
    <property type="entry name" value="PROLYL 4-HYDROXYLASE SUBUNIT ALPHA-2"/>
    <property type="match status" value="1"/>
</dbReference>
<keyword evidence="8" id="KW-0256">Endoplasmic reticulum</keyword>
<reference evidence="15 16" key="1">
    <citation type="journal article" date="2019" name="Mol. Ecol. Resour.">
        <title>Chromosome-level genome assembly of Triplophysa tibetana, a fish adapted to the harsh high-altitude environment of the Tibetan Plateau.</title>
        <authorList>
            <person name="Yang X."/>
            <person name="Liu H."/>
            <person name="Ma Z."/>
            <person name="Zou Y."/>
            <person name="Zou M."/>
            <person name="Mao Y."/>
            <person name="Li X."/>
            <person name="Wang H."/>
            <person name="Chen T."/>
            <person name="Wang W."/>
            <person name="Yang R."/>
        </authorList>
    </citation>
    <scope>NUCLEOTIDE SEQUENCE [LARGE SCALE GENOMIC DNA]</scope>
    <source>
        <strain evidence="15">TTIB1903HZAU</strain>
        <tissue evidence="15">Muscle</tissue>
    </source>
</reference>
<organism evidence="15 16">
    <name type="scientific">Triplophysa tibetana</name>
    <dbReference type="NCBI Taxonomy" id="1572043"/>
    <lineage>
        <taxon>Eukaryota</taxon>
        <taxon>Metazoa</taxon>
        <taxon>Chordata</taxon>
        <taxon>Craniata</taxon>
        <taxon>Vertebrata</taxon>
        <taxon>Euteleostomi</taxon>
        <taxon>Actinopterygii</taxon>
        <taxon>Neopterygii</taxon>
        <taxon>Teleostei</taxon>
        <taxon>Ostariophysi</taxon>
        <taxon>Cypriniformes</taxon>
        <taxon>Nemacheilidae</taxon>
        <taxon>Triplophysa</taxon>
    </lineage>
</organism>
<dbReference type="Gene3D" id="6.10.140.1460">
    <property type="match status" value="2"/>
</dbReference>
<dbReference type="InterPro" id="IPR045054">
    <property type="entry name" value="P4HA-like"/>
</dbReference>
<dbReference type="PANTHER" id="PTHR10869">
    <property type="entry name" value="PROLYL 4-HYDROXYLASE ALPHA SUBUNIT"/>
    <property type="match status" value="1"/>
</dbReference>
<evidence type="ECO:0000256" key="1">
    <source>
        <dbReference type="ARBA" id="ARBA00001961"/>
    </source>
</evidence>
<dbReference type="GO" id="GO:0031418">
    <property type="term" value="F:L-ascorbic acid binding"/>
    <property type="evidence" value="ECO:0007669"/>
    <property type="project" value="UniProtKB-KW"/>
</dbReference>
<dbReference type="Gene3D" id="1.25.40.10">
    <property type="entry name" value="Tetratricopeptide repeat domain"/>
    <property type="match status" value="4"/>
</dbReference>
<dbReference type="InterPro" id="IPR011990">
    <property type="entry name" value="TPR-like_helical_dom_sf"/>
</dbReference>
<dbReference type="SMART" id="SM00702">
    <property type="entry name" value="P4Hc"/>
    <property type="match status" value="2"/>
</dbReference>
<dbReference type="GO" id="GO:0005506">
    <property type="term" value="F:iron ion binding"/>
    <property type="evidence" value="ECO:0007669"/>
    <property type="project" value="InterPro"/>
</dbReference>
<sequence>MQLVDEEKYFLKLVSSYITAEQGNFTALKSNLQTLKRLSDSEDPEKTMSDPVVAYKLIRRLVVDWPYITESTQIREYKDYQEWLRSDPPRFPTWVDVKGAALGLITLQEIYKLYPEDIIRETPVNVDEAFRVGFVADQHHKYQQAFHWRQRALSCRYSTGGGNPRLILAPLKEEIEWNEPRIIRYHDILSDKEIETLKNIARPQMSDVDIGGATVFPKIGVALKPKKGSAVFWFKLHKNGTSDPKTQHAGCPVLLGNKWDFQELLFSDVLKIPSEEDLESAALALIRLQETYKLYPVNLTKESFNSIRTFTKERLLENLGSSAYHFGSLPVAIYFYQQLLNLGTSNPDIFTLNTESTNSYEALCRGEVKQRTSRRQRTLSCRYSTGGGNPRLILAPLKEEFEWDEPRIIRYHDIISDKEIEILKNISRPLMSDVEIGGATVFPEVGVALQPKKGSAVFWYNLHKNGDLDLRTAHAGCPVLVGNKWDQVIQLVEEERTLLKLTHAYIIAEAENLERILEILKLHEDPAETINDPAAAYKLIKRLRFEWFAIVELTQKTLYKEFQELLYSDVLKIPLKRDLDGAALGLIRLQEMYKLYPENITRETPFSVEEAYYVGFIAYEEDKFQHAFHWFLYSLNEFNHQDALSSARSVTKKDLLKYLGSSAYHFGSLHVAIYCYQQLLNLGETSRRQRTLSCRYSTRGGNPRLILAPLKEEIEWDEPRIVRYHDMISDKEIEILKSLSRPYMSDVKIGGATVFPKAGVALQPISDLQTLRLSVNSEDPVRNMNDSVVVYKLIRRLRIQWLSVLQTTTIHLHRDYQEWLLSDSPEFPSMEDLEAAALGLIRLQEIYKLDPEDITNGTPFSEDEAFYVGKVAYQQKKFQHAFQWFLYSLEMLNDPESIHSIQSVTRQQLLEYLGSSRFHFGSSSVATDINKLLLHLGETTRRQRTLSCRYSTGGGNPRLILAPLKEEVEWDEPRIIRYHDILSDKEIEILKDISRPQDVEDDRIATFLTYMSDVEIGGATVFPEIGIALKPEKGSAVFWYNLHKNGDVDLSTEHAGCPVLRDNKWVANKWIHEFGQEFTRPCSLSE</sequence>
<dbReference type="EMBL" id="SOYY01000007">
    <property type="protein sequence ID" value="KAA0718716.1"/>
    <property type="molecule type" value="Genomic_DNA"/>
</dbReference>
<evidence type="ECO:0000256" key="4">
    <source>
        <dbReference type="ARBA" id="ARBA00006511"/>
    </source>
</evidence>
<name>A0A5A9PCY6_9TELE</name>
<comment type="subcellular location">
    <subcellularLocation>
        <location evidence="3">Endoplasmic reticulum lumen</location>
    </subcellularLocation>
</comment>
<dbReference type="GO" id="GO:0005788">
    <property type="term" value="C:endoplasmic reticulum lumen"/>
    <property type="evidence" value="ECO:0007669"/>
    <property type="project" value="UniProtKB-SubCell"/>
</dbReference>
<dbReference type="SUPFAM" id="SSF48452">
    <property type="entry name" value="TPR-like"/>
    <property type="match status" value="1"/>
</dbReference>
<keyword evidence="7" id="KW-0802">TPR repeat</keyword>
<evidence type="ECO:0000256" key="12">
    <source>
        <dbReference type="ARBA" id="ARBA00023004"/>
    </source>
</evidence>
<comment type="function">
    <text evidence="2">Catalyzes the post-translational formation of 4-hydroxyproline in -Xaa-Pro-Gly- sequences in collagens and other proteins.</text>
</comment>
<dbReference type="InterPro" id="IPR059068">
    <property type="entry name" value="TPR_P4H"/>
</dbReference>
<evidence type="ECO:0000256" key="6">
    <source>
        <dbReference type="ARBA" id="ARBA00022723"/>
    </source>
</evidence>
<evidence type="ECO:0000256" key="2">
    <source>
        <dbReference type="ARBA" id="ARBA00002035"/>
    </source>
</evidence>